<feature type="compositionally biased region" description="Basic and acidic residues" evidence="1">
    <location>
        <begin position="102"/>
        <end position="120"/>
    </location>
</feature>
<feature type="compositionally biased region" description="Basic and acidic residues" evidence="1">
    <location>
        <begin position="563"/>
        <end position="572"/>
    </location>
</feature>
<evidence type="ECO:0000256" key="1">
    <source>
        <dbReference type="SAM" id="MobiDB-lite"/>
    </source>
</evidence>
<dbReference type="GO" id="GO:0030286">
    <property type="term" value="C:dynein complex"/>
    <property type="evidence" value="ECO:0007669"/>
    <property type="project" value="InterPro"/>
</dbReference>
<feature type="region of interest" description="Disordered" evidence="1">
    <location>
        <begin position="754"/>
        <end position="788"/>
    </location>
</feature>
<feature type="compositionally biased region" description="Acidic residues" evidence="1">
    <location>
        <begin position="90"/>
        <end position="101"/>
    </location>
</feature>
<feature type="compositionally biased region" description="Acidic residues" evidence="1">
    <location>
        <begin position="121"/>
        <end position="131"/>
    </location>
</feature>
<feature type="compositionally biased region" description="Basic and acidic residues" evidence="1">
    <location>
        <begin position="132"/>
        <end position="166"/>
    </location>
</feature>
<gene>
    <name evidence="3" type="ORF">CGI_10007326</name>
</gene>
<dbReference type="PANTHER" id="PTHR46961:SF21">
    <property type="entry name" value="LOW QUALITY PROTEIN: DYNEIN BETA CHAIN, FLAGELLAR OUTER ARM-LIKE"/>
    <property type="match status" value="1"/>
</dbReference>
<keyword evidence="3" id="KW-0966">Cell projection</keyword>
<dbReference type="GO" id="GO:0051959">
    <property type="term" value="F:dynein light intermediate chain binding"/>
    <property type="evidence" value="ECO:0007669"/>
    <property type="project" value="InterPro"/>
</dbReference>
<dbReference type="GO" id="GO:0045505">
    <property type="term" value="F:dynein intermediate chain binding"/>
    <property type="evidence" value="ECO:0007669"/>
    <property type="project" value="InterPro"/>
</dbReference>
<proteinExistence type="predicted"/>
<feature type="compositionally biased region" description="Polar residues" evidence="1">
    <location>
        <begin position="79"/>
        <end position="89"/>
    </location>
</feature>
<dbReference type="InterPro" id="IPR027417">
    <property type="entry name" value="P-loop_NTPase"/>
</dbReference>
<feature type="compositionally biased region" description="Acidic residues" evidence="1">
    <location>
        <begin position="573"/>
        <end position="586"/>
    </location>
</feature>
<name>K1QQR3_MAGGI</name>
<dbReference type="PANTHER" id="PTHR46961">
    <property type="entry name" value="DYNEIN HEAVY CHAIN 1, AXONEMAL-LIKE PROTEIN"/>
    <property type="match status" value="1"/>
</dbReference>
<reference evidence="3" key="1">
    <citation type="journal article" date="2012" name="Nature">
        <title>The oyster genome reveals stress adaptation and complexity of shell formation.</title>
        <authorList>
            <person name="Zhang G."/>
            <person name="Fang X."/>
            <person name="Guo X."/>
            <person name="Li L."/>
            <person name="Luo R."/>
            <person name="Xu F."/>
            <person name="Yang P."/>
            <person name="Zhang L."/>
            <person name="Wang X."/>
            <person name="Qi H."/>
            <person name="Xiong Z."/>
            <person name="Que H."/>
            <person name="Xie Y."/>
            <person name="Holland P.W."/>
            <person name="Paps J."/>
            <person name="Zhu Y."/>
            <person name="Wu F."/>
            <person name="Chen Y."/>
            <person name="Wang J."/>
            <person name="Peng C."/>
            <person name="Meng J."/>
            <person name="Yang L."/>
            <person name="Liu J."/>
            <person name="Wen B."/>
            <person name="Zhang N."/>
            <person name="Huang Z."/>
            <person name="Zhu Q."/>
            <person name="Feng Y."/>
            <person name="Mount A."/>
            <person name="Hedgecock D."/>
            <person name="Xu Z."/>
            <person name="Liu Y."/>
            <person name="Domazet-Loso T."/>
            <person name="Du Y."/>
            <person name="Sun X."/>
            <person name="Zhang S."/>
            <person name="Liu B."/>
            <person name="Cheng P."/>
            <person name="Jiang X."/>
            <person name="Li J."/>
            <person name="Fan D."/>
            <person name="Wang W."/>
            <person name="Fu W."/>
            <person name="Wang T."/>
            <person name="Wang B."/>
            <person name="Zhang J."/>
            <person name="Peng Z."/>
            <person name="Li Y."/>
            <person name="Li N."/>
            <person name="Wang J."/>
            <person name="Chen M."/>
            <person name="He Y."/>
            <person name="Tan F."/>
            <person name="Song X."/>
            <person name="Zheng Q."/>
            <person name="Huang R."/>
            <person name="Yang H."/>
            <person name="Du X."/>
            <person name="Chen L."/>
            <person name="Yang M."/>
            <person name="Gaffney P.M."/>
            <person name="Wang S."/>
            <person name="Luo L."/>
            <person name="She Z."/>
            <person name="Ming Y."/>
            <person name="Huang W."/>
            <person name="Zhang S."/>
            <person name="Huang B."/>
            <person name="Zhang Y."/>
            <person name="Qu T."/>
            <person name="Ni P."/>
            <person name="Miao G."/>
            <person name="Wang J."/>
            <person name="Wang Q."/>
            <person name="Steinberg C.E."/>
            <person name="Wang H."/>
            <person name="Li N."/>
            <person name="Qian L."/>
            <person name="Zhang G."/>
            <person name="Li Y."/>
            <person name="Yang H."/>
            <person name="Liu X."/>
            <person name="Wang J."/>
            <person name="Yin Y."/>
            <person name="Wang J."/>
        </authorList>
    </citation>
    <scope>NUCLEOTIDE SEQUENCE [LARGE SCALE GENOMIC DNA]</scope>
    <source>
        <strain evidence="3">05x7-T-G4-1.051#20</strain>
    </source>
</reference>
<feature type="compositionally biased region" description="Low complexity" evidence="1">
    <location>
        <begin position="771"/>
        <end position="782"/>
    </location>
</feature>
<feature type="domain" description="Dynein heavy chain ATP-binding dynein motor region" evidence="2">
    <location>
        <begin position="228"/>
        <end position="432"/>
    </location>
</feature>
<dbReference type="Pfam" id="PF12781">
    <property type="entry name" value="AAA_9"/>
    <property type="match status" value="1"/>
</dbReference>
<evidence type="ECO:0000313" key="3">
    <source>
        <dbReference type="EMBL" id="EKC23851.1"/>
    </source>
</evidence>
<dbReference type="AlphaFoldDB" id="K1QQR3"/>
<sequence>MAAAFATYLGPYHHNFRRVMLTIHWPNCLRERGIPLVIDSIDGLKGRVIDWSIDFLKTATGASQVYDIDYTSALLGQNVDQDDSNATQPQEEEEEVLVESGEESKEQEVEEKEEQKKETAEGSEEKEDGEEKGDKEKSEKEEKQETTEPATDKEAEESEKGKEKSLAKIQEQEEGSEEEDKDSMVTQSTTPMITSVQYNKYVLSLIKLLVGERTLNDWIRKDFGPRQIENAAMLCSSWQRPPMMIDPNGEGSVWLGKLNKLMNKKKLVSLDMETRSDPHVLITLEKGIMRGKPIILTNCEENIDNVITPLIHHRNTAEENDKNEEARMIKFCGRRVLCQPDFRFYLSTPLAKPRFNPEVASTTTLINFGVSHDTLTEDLLTRAFARMRPELYQERCKTLKNLQLQRDTLLYLSEIVKSHVLSNQAGILGSPKALKYITDMTNAKMEATNRLNDTQALLLHLNELKDDLFPLARRAAMLFAIIRSLQSVHNEYQFPLHYFIELFDEAVGGELPPEFLNADEEEGGYEDGDDSSAGGALQKKRKDSAASSQGSKASATAGTGDKQTLKSEKEDGEKDEYADDFDEDKTEGDSASTAAAQKLLEGSESDELPPLEIPETVPLPTEGVKYESLSANQIKQAMDKMTGLVYRRIREALYEKDILLFATLLCLNIESEGTENFSNEEMSLLLQGNPGLGMQLTLNDFDCKDPPPKWLPQEKWEDILALSVLPGPLDSLCVHMAQNSDTWKSWYTSDYPEREPLPVASAGGEEDKRPSSGGSRNSQGNGMKTPDLGPLSDFHQLLLLRMLRQDRLPAALVRYVNKHLTINLPEQTDFNLSDVLQDAKRHLGVLLLLPPSVSESQQHPSNRLRLTKPPVEVLKKMAQAIGAQVEIVRVGDGCEILVDEAIDSADKNDGWVIIQDLHLAPPKFFNNLKKHLIRVARSRTIVSTLKQIPTELLEKVSTEPQMVRTIAFGLGVIQGMLVARQLFGAQGLNQWYPFNQVQMEQALVALTGKMLKSEEQQAPKVDNMVEIFAKLIYQNCVLTYSDMDYVEACVKNVLNNLYQDSTGSLVLGSVAIPTPPANVDPADFGQWYEDNVDDEFTLGALQLHTSAERETIDSEATDFIRNLDLMFETQTMEAGDIASVQQDRVNIMRLRSSLDLCSEELPILLELGQVGDLIKQDYNFPYHVPSLISLATASSSQMPETIGYCLLQVGDAWVKIAFFLV</sequence>
<accession>K1QQR3</accession>
<feature type="compositionally biased region" description="Acidic residues" evidence="1">
    <location>
        <begin position="517"/>
        <end position="530"/>
    </location>
</feature>
<organism evidence="3">
    <name type="scientific">Magallana gigas</name>
    <name type="common">Pacific oyster</name>
    <name type="synonym">Crassostrea gigas</name>
    <dbReference type="NCBI Taxonomy" id="29159"/>
    <lineage>
        <taxon>Eukaryota</taxon>
        <taxon>Metazoa</taxon>
        <taxon>Spiralia</taxon>
        <taxon>Lophotrochozoa</taxon>
        <taxon>Mollusca</taxon>
        <taxon>Bivalvia</taxon>
        <taxon>Autobranchia</taxon>
        <taxon>Pteriomorphia</taxon>
        <taxon>Ostreida</taxon>
        <taxon>Ostreoidea</taxon>
        <taxon>Ostreidae</taxon>
        <taxon>Magallana</taxon>
    </lineage>
</organism>
<dbReference type="GO" id="GO:0007018">
    <property type="term" value="P:microtubule-based movement"/>
    <property type="evidence" value="ECO:0007669"/>
    <property type="project" value="InterPro"/>
</dbReference>
<feature type="region of interest" description="Disordered" evidence="1">
    <location>
        <begin position="513"/>
        <end position="593"/>
    </location>
</feature>
<evidence type="ECO:0000259" key="2">
    <source>
        <dbReference type="Pfam" id="PF12781"/>
    </source>
</evidence>
<protein>
    <submittedName>
        <fullName evidence="3">Dynein alpha chain, flagellar outer arm</fullName>
    </submittedName>
</protein>
<dbReference type="Gene3D" id="3.40.50.300">
    <property type="entry name" value="P-loop containing nucleotide triphosphate hydrolases"/>
    <property type="match status" value="2"/>
</dbReference>
<feature type="compositionally biased region" description="Low complexity" evidence="1">
    <location>
        <begin position="545"/>
        <end position="561"/>
    </location>
</feature>
<feature type="region of interest" description="Disordered" evidence="1">
    <location>
        <begin position="79"/>
        <end position="188"/>
    </location>
</feature>
<feature type="compositionally biased region" description="Acidic residues" evidence="1">
    <location>
        <begin position="172"/>
        <end position="181"/>
    </location>
</feature>
<dbReference type="EMBL" id="JH817983">
    <property type="protein sequence ID" value="EKC23851.1"/>
    <property type="molecule type" value="Genomic_DNA"/>
</dbReference>
<keyword evidence="3" id="KW-0282">Flagellum</keyword>
<dbReference type="InParanoid" id="K1QQR3"/>
<dbReference type="Gene3D" id="1.10.8.1220">
    <property type="match status" value="1"/>
</dbReference>
<dbReference type="HOGENOM" id="CLU_268650_0_0_1"/>
<dbReference type="InterPro" id="IPR026983">
    <property type="entry name" value="DHC"/>
</dbReference>
<keyword evidence="3" id="KW-0969">Cilium</keyword>
<dbReference type="InterPro" id="IPR035706">
    <property type="entry name" value="AAA_9"/>
</dbReference>